<dbReference type="InterPro" id="IPR016181">
    <property type="entry name" value="Acyl_CoA_acyltransferase"/>
</dbReference>
<accession>A0A1X6ZH81</accession>
<dbReference type="EMBL" id="FWFK01000004">
    <property type="protein sequence ID" value="SLN51159.1"/>
    <property type="molecule type" value="Genomic_DNA"/>
</dbReference>
<sequence>MLDAAPLAASSDGDVSHRIHSGSFVVETVDTHDAFRRLKPDWQALAARDPQMSVFLSWAWLDRAFRDNPGRWRVYVVRARAEGGAAVAILPLMLRARWNAGDGRLETVLVSAGRLILSDYTGMLVAPEHEDGALAALAAALSARPWTTLSLAAEIAPERARRFAACFDASAVTVVEDADAAARAASVRPVLALPESYETWLQTAPRRPFAQRIRRFERRYLGTGRRCVTITTADSFERDAAIALAPRRAALAAALGPAAAERAAANGRAVLANALGTDALMMMVLWEGDTALGALAHILDHDMDRVHVTEGGAAPDGATASVGVLLHAEAIRWAIAHGFTSYDFGPGAAPYKTAFGARSRTAPALHIRREEATAGGPLDRASLGDGLRAVSALLDAGEVASARRAAGQLAAVAT</sequence>
<evidence type="ECO:0000313" key="3">
    <source>
        <dbReference type="Proteomes" id="UP000193570"/>
    </source>
</evidence>
<dbReference type="Gene3D" id="3.40.630.30">
    <property type="match status" value="1"/>
</dbReference>
<gene>
    <name evidence="2" type="ORF">ROJ8625_02547</name>
</gene>
<name>A0A1X6ZH81_9RHOB</name>
<dbReference type="RefSeq" id="WP_085792227.1">
    <property type="nucleotide sequence ID" value="NZ_FWFK01000004.1"/>
</dbReference>
<organism evidence="2 3">
    <name type="scientific">Roseivivax jejudonensis</name>
    <dbReference type="NCBI Taxonomy" id="1529041"/>
    <lineage>
        <taxon>Bacteria</taxon>
        <taxon>Pseudomonadati</taxon>
        <taxon>Pseudomonadota</taxon>
        <taxon>Alphaproteobacteria</taxon>
        <taxon>Rhodobacterales</taxon>
        <taxon>Roseobacteraceae</taxon>
        <taxon>Roseivivax</taxon>
    </lineage>
</organism>
<dbReference type="OrthoDB" id="9808976at2"/>
<dbReference type="AlphaFoldDB" id="A0A1X6ZH81"/>
<feature type="domain" description="BioF2-like acetyltransferase" evidence="1">
    <location>
        <begin position="210"/>
        <end position="352"/>
    </location>
</feature>
<dbReference type="Pfam" id="PF13480">
    <property type="entry name" value="Acetyltransf_6"/>
    <property type="match status" value="1"/>
</dbReference>
<protein>
    <recommendedName>
        <fullName evidence="1">BioF2-like acetyltransferase domain-containing protein</fullName>
    </recommendedName>
</protein>
<reference evidence="2 3" key="1">
    <citation type="submission" date="2017-03" db="EMBL/GenBank/DDBJ databases">
        <authorList>
            <person name="Afonso C.L."/>
            <person name="Miller P.J."/>
            <person name="Scott M.A."/>
            <person name="Spackman E."/>
            <person name="Goraichik I."/>
            <person name="Dimitrov K.M."/>
            <person name="Suarez D.L."/>
            <person name="Swayne D.E."/>
        </authorList>
    </citation>
    <scope>NUCLEOTIDE SEQUENCE [LARGE SCALE GENOMIC DNA]</scope>
    <source>
        <strain evidence="2 3">CECT 8625</strain>
    </source>
</reference>
<dbReference type="InterPro" id="IPR038740">
    <property type="entry name" value="BioF2-like_GNAT_dom"/>
</dbReference>
<proteinExistence type="predicted"/>
<evidence type="ECO:0000259" key="1">
    <source>
        <dbReference type="Pfam" id="PF13480"/>
    </source>
</evidence>
<dbReference type="SUPFAM" id="SSF55729">
    <property type="entry name" value="Acyl-CoA N-acyltransferases (Nat)"/>
    <property type="match status" value="1"/>
</dbReference>
<evidence type="ECO:0000313" key="2">
    <source>
        <dbReference type="EMBL" id="SLN51159.1"/>
    </source>
</evidence>
<dbReference type="Proteomes" id="UP000193570">
    <property type="component" value="Unassembled WGS sequence"/>
</dbReference>
<keyword evidence="3" id="KW-1185">Reference proteome</keyword>